<dbReference type="InterPro" id="IPR036397">
    <property type="entry name" value="RNaseH_sf"/>
</dbReference>
<dbReference type="CDD" id="cd09279">
    <property type="entry name" value="RNase_HI_like"/>
    <property type="match status" value="1"/>
</dbReference>
<organism evidence="2 3">
    <name type="scientific">Taxus chinensis</name>
    <name type="common">Chinese yew</name>
    <name type="synonym">Taxus wallichiana var. chinensis</name>
    <dbReference type="NCBI Taxonomy" id="29808"/>
    <lineage>
        <taxon>Eukaryota</taxon>
        <taxon>Viridiplantae</taxon>
        <taxon>Streptophyta</taxon>
        <taxon>Embryophyta</taxon>
        <taxon>Tracheophyta</taxon>
        <taxon>Spermatophyta</taxon>
        <taxon>Pinopsida</taxon>
        <taxon>Pinidae</taxon>
        <taxon>Conifers II</taxon>
        <taxon>Cupressales</taxon>
        <taxon>Taxaceae</taxon>
        <taxon>Taxus</taxon>
    </lineage>
</organism>
<dbReference type="Pfam" id="PF13456">
    <property type="entry name" value="RVT_3"/>
    <property type="match status" value="1"/>
</dbReference>
<evidence type="ECO:0000259" key="1">
    <source>
        <dbReference type="PROSITE" id="PS50879"/>
    </source>
</evidence>
<feature type="non-terminal residue" evidence="2">
    <location>
        <position position="183"/>
    </location>
</feature>
<evidence type="ECO:0000313" key="3">
    <source>
        <dbReference type="Proteomes" id="UP000824469"/>
    </source>
</evidence>
<dbReference type="InterPro" id="IPR002156">
    <property type="entry name" value="RNaseH_domain"/>
</dbReference>
<dbReference type="PROSITE" id="PS50879">
    <property type="entry name" value="RNASE_H_1"/>
    <property type="match status" value="1"/>
</dbReference>
<dbReference type="PANTHER" id="PTHR48475:SF1">
    <property type="entry name" value="RNASE H TYPE-1 DOMAIN-CONTAINING PROTEIN"/>
    <property type="match status" value="1"/>
</dbReference>
<dbReference type="Proteomes" id="UP000824469">
    <property type="component" value="Unassembled WGS sequence"/>
</dbReference>
<accession>A0AA38F3C2</accession>
<name>A0AA38F3C2_TAXCH</name>
<dbReference type="OMA" id="IEMFDAM"/>
<dbReference type="Gene3D" id="3.30.420.10">
    <property type="entry name" value="Ribonuclease H-like superfamily/Ribonuclease H"/>
    <property type="match status" value="1"/>
</dbReference>
<dbReference type="GO" id="GO:0003676">
    <property type="term" value="F:nucleic acid binding"/>
    <property type="evidence" value="ECO:0007669"/>
    <property type="project" value="InterPro"/>
</dbReference>
<dbReference type="EMBL" id="JAHRHJ020003813">
    <property type="protein sequence ID" value="KAH9288130.1"/>
    <property type="molecule type" value="Genomic_DNA"/>
</dbReference>
<dbReference type="GO" id="GO:0004523">
    <property type="term" value="F:RNA-DNA hybrid ribonuclease activity"/>
    <property type="evidence" value="ECO:0007669"/>
    <property type="project" value="InterPro"/>
</dbReference>
<reference evidence="2 3" key="1">
    <citation type="journal article" date="2021" name="Nat. Plants">
        <title>The Taxus genome provides insights into paclitaxel biosynthesis.</title>
        <authorList>
            <person name="Xiong X."/>
            <person name="Gou J."/>
            <person name="Liao Q."/>
            <person name="Li Y."/>
            <person name="Zhou Q."/>
            <person name="Bi G."/>
            <person name="Li C."/>
            <person name="Du R."/>
            <person name="Wang X."/>
            <person name="Sun T."/>
            <person name="Guo L."/>
            <person name="Liang H."/>
            <person name="Lu P."/>
            <person name="Wu Y."/>
            <person name="Zhang Z."/>
            <person name="Ro D.K."/>
            <person name="Shang Y."/>
            <person name="Huang S."/>
            <person name="Yan J."/>
        </authorList>
    </citation>
    <scope>NUCLEOTIDE SEQUENCE [LARGE SCALE GENOMIC DNA]</scope>
    <source>
        <strain evidence="2">Ta-2019</strain>
    </source>
</reference>
<proteinExistence type="predicted"/>
<keyword evidence="3" id="KW-1185">Reference proteome</keyword>
<evidence type="ECO:0000313" key="2">
    <source>
        <dbReference type="EMBL" id="KAH9288130.1"/>
    </source>
</evidence>
<dbReference type="PANTHER" id="PTHR48475">
    <property type="entry name" value="RIBONUCLEASE H"/>
    <property type="match status" value="1"/>
</dbReference>
<gene>
    <name evidence="2" type="ORF">KI387_032247</name>
</gene>
<sequence length="183" mass="20260">MGHGNYMIMSPDEIRPPKVSPKGPNGVWILEFDGSCSSAGSGAGVLLVSPEGGLHPFSFKLQFENTNNTAEYEALILGLQVAKEQGVKNLLARGDAELIVKQVRNLFQVKNGRLKHYRNQVWDSIEFLDAFSIEAVPREKNSRADSLAVSGSLLIPHPDFSQDKFTIEMVHRPSVPDNTNNWQ</sequence>
<comment type="caution">
    <text evidence="2">The sequence shown here is derived from an EMBL/GenBank/DDBJ whole genome shotgun (WGS) entry which is preliminary data.</text>
</comment>
<dbReference type="InterPro" id="IPR012337">
    <property type="entry name" value="RNaseH-like_sf"/>
</dbReference>
<feature type="domain" description="RNase H type-1" evidence="1">
    <location>
        <begin position="24"/>
        <end position="153"/>
    </location>
</feature>
<dbReference type="AlphaFoldDB" id="A0AA38F3C2"/>
<dbReference type="SUPFAM" id="SSF53098">
    <property type="entry name" value="Ribonuclease H-like"/>
    <property type="match status" value="1"/>
</dbReference>
<protein>
    <recommendedName>
        <fullName evidence="1">RNase H type-1 domain-containing protein</fullName>
    </recommendedName>
</protein>